<dbReference type="EMBL" id="LS483346">
    <property type="protein sequence ID" value="SQF35129.1"/>
    <property type="molecule type" value="Genomic_DNA"/>
</dbReference>
<evidence type="ECO:0000256" key="1">
    <source>
        <dbReference type="ARBA" id="ARBA00004651"/>
    </source>
</evidence>
<dbReference type="AlphaFoldDB" id="A0A2X3VHC0"/>
<sequence length="571" mass="65289">MIKIYKQSLGYFLRNKLNVLILCILTFLTSFMYFFVECSIDGNLTWLSAKKQLNNGENELLIGLNSNKELAIVFLICLTLITCFIFFMFYKKYFEVSQKDLGCYRALGFTKKQIIRVYITITLIIGLIFLFIGLAVGYYYSYILLNAYQTSYNVNNVIRGVSISNLAIGVMVPAALFCIMTFIAYGEYCHVEVSNLLTGQGKKHKSLKMGGLFEGVAKILPSKYSFSSRLALRKPSNIFLVLVSVYLFLFLTVISISLNMSSSKVYESQTAFRNYKYTVFFSTEKVSPDLEERTNQYFLEQSVKVSTAKNDIGQQNLVAVDNNGDYFSLVNNRKKIQLNDGEIAINSRIAEIYNIKPKDKILVKYKNIKKILVVKAIADNGNINSIYIKRTYFNKLIGNPVKTYNGLWSNELDNSFSEGKTQTYSDYKKELKNNNVSNRMSAVITQILACIFGILLIFLVLLLNFQDNTNNFIYLRKLGYLHKEIEKMLINIYLPLILVGFAMMIIPSIVTTQKLLKLLSIQTGDYMPFVSNIYVFLYALAVLVLLYFAVVKIFDIKLKNMFNKMNVGQGI</sequence>
<feature type="transmembrane region" description="Helical" evidence="6">
    <location>
        <begin position="160"/>
        <end position="185"/>
    </location>
</feature>
<evidence type="ECO:0000256" key="3">
    <source>
        <dbReference type="ARBA" id="ARBA00022692"/>
    </source>
</evidence>
<protein>
    <submittedName>
        <fullName evidence="8">Permease</fullName>
    </submittedName>
</protein>
<organism evidence="8 9">
    <name type="scientific">Streptococcus sanguinis</name>
    <dbReference type="NCBI Taxonomy" id="1305"/>
    <lineage>
        <taxon>Bacteria</taxon>
        <taxon>Bacillati</taxon>
        <taxon>Bacillota</taxon>
        <taxon>Bacilli</taxon>
        <taxon>Lactobacillales</taxon>
        <taxon>Streptococcaceae</taxon>
        <taxon>Streptococcus</taxon>
    </lineage>
</organism>
<feature type="domain" description="ABC3 transporter permease C-terminal" evidence="7">
    <location>
        <begin position="72"/>
        <end position="185"/>
    </location>
</feature>
<evidence type="ECO:0000259" key="7">
    <source>
        <dbReference type="Pfam" id="PF02687"/>
    </source>
</evidence>
<gene>
    <name evidence="8" type="ORF">NCTC11085_01507</name>
</gene>
<reference evidence="8 9" key="1">
    <citation type="submission" date="2018-06" db="EMBL/GenBank/DDBJ databases">
        <authorList>
            <consortium name="Pathogen Informatics"/>
            <person name="Doyle S."/>
        </authorList>
    </citation>
    <scope>NUCLEOTIDE SEQUENCE [LARGE SCALE GENOMIC DNA]</scope>
    <source>
        <strain evidence="8 9">NCTC11085</strain>
    </source>
</reference>
<accession>A0A2X3VHC0</accession>
<feature type="transmembrane region" description="Helical" evidence="6">
    <location>
        <begin position="238"/>
        <end position="258"/>
    </location>
</feature>
<feature type="transmembrane region" description="Helical" evidence="6">
    <location>
        <begin position="533"/>
        <end position="554"/>
    </location>
</feature>
<dbReference type="RefSeq" id="WP_002934286.1">
    <property type="nucleotide sequence ID" value="NZ_LS483346.1"/>
</dbReference>
<dbReference type="GO" id="GO:0005886">
    <property type="term" value="C:plasma membrane"/>
    <property type="evidence" value="ECO:0007669"/>
    <property type="project" value="UniProtKB-SubCell"/>
</dbReference>
<evidence type="ECO:0000313" key="9">
    <source>
        <dbReference type="Proteomes" id="UP000249623"/>
    </source>
</evidence>
<dbReference type="PANTHER" id="PTHR30287">
    <property type="entry name" value="MEMBRANE COMPONENT OF PREDICTED ABC SUPERFAMILY METABOLITE UPTAKE TRANSPORTER"/>
    <property type="match status" value="1"/>
</dbReference>
<dbReference type="InterPro" id="IPR038766">
    <property type="entry name" value="Membrane_comp_ABC_pdt"/>
</dbReference>
<dbReference type="PANTHER" id="PTHR30287:SF1">
    <property type="entry name" value="INNER MEMBRANE PROTEIN"/>
    <property type="match status" value="1"/>
</dbReference>
<evidence type="ECO:0000256" key="6">
    <source>
        <dbReference type="SAM" id="Phobius"/>
    </source>
</evidence>
<proteinExistence type="predicted"/>
<dbReference type="Pfam" id="PF02687">
    <property type="entry name" value="FtsX"/>
    <property type="match status" value="1"/>
</dbReference>
<keyword evidence="3 6" id="KW-0812">Transmembrane</keyword>
<keyword evidence="2" id="KW-1003">Cell membrane</keyword>
<comment type="subcellular location">
    <subcellularLocation>
        <location evidence="1">Cell membrane</location>
        <topology evidence="1">Multi-pass membrane protein</topology>
    </subcellularLocation>
</comment>
<dbReference type="Proteomes" id="UP000249623">
    <property type="component" value="Chromosome 1"/>
</dbReference>
<name>A0A2X3VHC0_STRSA</name>
<keyword evidence="4 6" id="KW-1133">Transmembrane helix</keyword>
<feature type="transmembrane region" description="Helical" evidence="6">
    <location>
        <begin position="488"/>
        <end position="510"/>
    </location>
</feature>
<dbReference type="InterPro" id="IPR003838">
    <property type="entry name" value="ABC3_permease_C"/>
</dbReference>
<feature type="transmembrane region" description="Helical" evidence="6">
    <location>
        <begin position="17"/>
        <end position="36"/>
    </location>
</feature>
<evidence type="ECO:0000256" key="4">
    <source>
        <dbReference type="ARBA" id="ARBA00022989"/>
    </source>
</evidence>
<keyword evidence="5 6" id="KW-0472">Membrane</keyword>
<feature type="transmembrane region" description="Helical" evidence="6">
    <location>
        <begin position="443"/>
        <end position="467"/>
    </location>
</feature>
<evidence type="ECO:0000313" key="8">
    <source>
        <dbReference type="EMBL" id="SQF35129.1"/>
    </source>
</evidence>
<feature type="transmembrane region" description="Helical" evidence="6">
    <location>
        <begin position="117"/>
        <end position="140"/>
    </location>
</feature>
<evidence type="ECO:0000256" key="2">
    <source>
        <dbReference type="ARBA" id="ARBA00022475"/>
    </source>
</evidence>
<evidence type="ECO:0000256" key="5">
    <source>
        <dbReference type="ARBA" id="ARBA00023136"/>
    </source>
</evidence>
<feature type="transmembrane region" description="Helical" evidence="6">
    <location>
        <begin position="70"/>
        <end position="90"/>
    </location>
</feature>